<feature type="region of interest" description="Disordered" evidence="1">
    <location>
        <begin position="1"/>
        <end position="42"/>
    </location>
</feature>
<evidence type="ECO:0000256" key="1">
    <source>
        <dbReference type="SAM" id="MobiDB-lite"/>
    </source>
</evidence>
<name>A0A9N8ERD2_9STRA</name>
<dbReference type="AlphaFoldDB" id="A0A9N8ERD2"/>
<gene>
    <name evidence="2" type="ORF">SEMRO_1473_G275580.1</name>
</gene>
<organism evidence="2 3">
    <name type="scientific">Seminavis robusta</name>
    <dbReference type="NCBI Taxonomy" id="568900"/>
    <lineage>
        <taxon>Eukaryota</taxon>
        <taxon>Sar</taxon>
        <taxon>Stramenopiles</taxon>
        <taxon>Ochrophyta</taxon>
        <taxon>Bacillariophyta</taxon>
        <taxon>Bacillariophyceae</taxon>
        <taxon>Bacillariophycidae</taxon>
        <taxon>Naviculales</taxon>
        <taxon>Naviculaceae</taxon>
        <taxon>Seminavis</taxon>
    </lineage>
</organism>
<dbReference type="Proteomes" id="UP001153069">
    <property type="component" value="Unassembled WGS sequence"/>
</dbReference>
<dbReference type="EMBL" id="CAICTM010001471">
    <property type="protein sequence ID" value="CAB9523924.1"/>
    <property type="molecule type" value="Genomic_DNA"/>
</dbReference>
<evidence type="ECO:0000313" key="3">
    <source>
        <dbReference type="Proteomes" id="UP001153069"/>
    </source>
</evidence>
<evidence type="ECO:0000313" key="2">
    <source>
        <dbReference type="EMBL" id="CAB9523924.1"/>
    </source>
</evidence>
<protein>
    <submittedName>
        <fullName evidence="2">Uncharacterized protein</fullName>
    </submittedName>
</protein>
<sequence length="222" mass="24610">MTSDDMLSSSESQKKSMGLIPNRDAPAMDAIQQQSDPMQKEPDFDRLAHLARPRSESYSESIAALRAFRQETMDISAEQRTSDPMFEKKYDDEVVQVALRNYEAFHGMEQGTASCYLVGGTSAGIHGWAACSSRDVPSAPLEKDSALAMGKQRMAASSYSPPTTRHKGDTEESQMIMMAMLESAGVCRSHGGTTGIDVAWQSDYREESYHYEDDDDYSDDDD</sequence>
<feature type="compositionally biased region" description="Polar residues" evidence="1">
    <location>
        <begin position="1"/>
        <end position="11"/>
    </location>
</feature>
<accession>A0A9N8ERD2</accession>
<proteinExistence type="predicted"/>
<keyword evidence="3" id="KW-1185">Reference proteome</keyword>
<comment type="caution">
    <text evidence="2">The sequence shown here is derived from an EMBL/GenBank/DDBJ whole genome shotgun (WGS) entry which is preliminary data.</text>
</comment>
<reference evidence="2" key="1">
    <citation type="submission" date="2020-06" db="EMBL/GenBank/DDBJ databases">
        <authorList>
            <consortium name="Plant Systems Biology data submission"/>
        </authorList>
    </citation>
    <scope>NUCLEOTIDE SEQUENCE</scope>
    <source>
        <strain evidence="2">D6</strain>
    </source>
</reference>